<dbReference type="InterPro" id="IPR029063">
    <property type="entry name" value="SAM-dependent_MTases_sf"/>
</dbReference>
<proteinExistence type="predicted"/>
<dbReference type="GO" id="GO:0032981">
    <property type="term" value="P:mitochondrial respiratory chain complex I assembly"/>
    <property type="evidence" value="ECO:0007669"/>
    <property type="project" value="TreeGrafter"/>
</dbReference>
<keyword evidence="4" id="KW-1185">Reference proteome</keyword>
<feature type="compositionally biased region" description="Basic and acidic residues" evidence="3">
    <location>
        <begin position="306"/>
        <end position="317"/>
    </location>
</feature>
<gene>
    <name evidence="5" type="primary">LOC100902891</name>
</gene>
<dbReference type="GO" id="GO:0032259">
    <property type="term" value="P:methylation"/>
    <property type="evidence" value="ECO:0007669"/>
    <property type="project" value="UniProtKB-KW"/>
</dbReference>
<sequence length="317" mass="35723">MLASALRVSARRQSSFGAMNVFDREAKRRHRDRWATDPQAEKSDYLKEEVGYRLADRLFDIKRKLNTVVELGCGRGYIAQHLDQEIVENLIMCDMSSKVLDVARGNDKLNIRKMMVDEEQPLPFEKDSIDAVVSSMNLHWVNNLPGLFCSVFDVLKPDGVFTGSLLGSDTLYELRGAIQTAENELEGGFGIHVSPFVQASDLGGLLRSAGFTMLTLDSDMICVGYPSMRELMADLKSMAENNCVLNRKTHFHRKTQELAVKKYQELYGDDKGNIRASFHILSFIGWKPHESQPKPAKRGSATMSLKDLHKLHDKPAE</sequence>
<keyword evidence="1" id="KW-0489">Methyltransferase</keyword>
<dbReference type="GeneID" id="100902891"/>
<dbReference type="AlphaFoldDB" id="A0AAJ6VYR4"/>
<dbReference type="PANTHER" id="PTHR13090:SF1">
    <property type="entry name" value="ARGININE-HYDROXYLASE NDUFAF5, MITOCHONDRIAL"/>
    <property type="match status" value="1"/>
</dbReference>
<dbReference type="SUPFAM" id="SSF53335">
    <property type="entry name" value="S-adenosyl-L-methionine-dependent methyltransferases"/>
    <property type="match status" value="1"/>
</dbReference>
<dbReference type="Proteomes" id="UP000694867">
    <property type="component" value="Unplaced"/>
</dbReference>
<dbReference type="Pfam" id="PF13489">
    <property type="entry name" value="Methyltransf_23"/>
    <property type="match status" value="1"/>
</dbReference>
<dbReference type="KEGG" id="goe:100902891"/>
<dbReference type="InterPro" id="IPR050602">
    <property type="entry name" value="Malonyl-ACP_OMT"/>
</dbReference>
<evidence type="ECO:0000256" key="1">
    <source>
        <dbReference type="ARBA" id="ARBA00022603"/>
    </source>
</evidence>
<feature type="region of interest" description="Disordered" evidence="3">
    <location>
        <begin position="290"/>
        <end position="317"/>
    </location>
</feature>
<dbReference type="PANTHER" id="PTHR13090">
    <property type="entry name" value="ARGININE-HYDROXYLASE NDUFAF5, MITOCHONDRIAL"/>
    <property type="match status" value="1"/>
</dbReference>
<evidence type="ECO:0000256" key="2">
    <source>
        <dbReference type="ARBA" id="ARBA00022679"/>
    </source>
</evidence>
<protein>
    <submittedName>
        <fullName evidence="5">Arginine-hydroxylase NDUFAF5, mitochondrial</fullName>
    </submittedName>
</protein>
<reference evidence="5" key="1">
    <citation type="submission" date="2025-08" db="UniProtKB">
        <authorList>
            <consortium name="RefSeq"/>
        </authorList>
    </citation>
    <scope>IDENTIFICATION</scope>
</reference>
<dbReference type="GO" id="GO:0008168">
    <property type="term" value="F:methyltransferase activity"/>
    <property type="evidence" value="ECO:0007669"/>
    <property type="project" value="UniProtKB-KW"/>
</dbReference>
<accession>A0AAJ6VYR4</accession>
<organism evidence="4 5">
    <name type="scientific">Galendromus occidentalis</name>
    <name type="common">western predatory mite</name>
    <dbReference type="NCBI Taxonomy" id="34638"/>
    <lineage>
        <taxon>Eukaryota</taxon>
        <taxon>Metazoa</taxon>
        <taxon>Ecdysozoa</taxon>
        <taxon>Arthropoda</taxon>
        <taxon>Chelicerata</taxon>
        <taxon>Arachnida</taxon>
        <taxon>Acari</taxon>
        <taxon>Parasitiformes</taxon>
        <taxon>Mesostigmata</taxon>
        <taxon>Gamasina</taxon>
        <taxon>Phytoseioidea</taxon>
        <taxon>Phytoseiidae</taxon>
        <taxon>Typhlodrominae</taxon>
        <taxon>Galendromus</taxon>
    </lineage>
</organism>
<evidence type="ECO:0000313" key="5">
    <source>
        <dbReference type="RefSeq" id="XP_003745080.2"/>
    </source>
</evidence>
<dbReference type="Gene3D" id="3.40.50.150">
    <property type="entry name" value="Vaccinia Virus protein VP39"/>
    <property type="match status" value="1"/>
</dbReference>
<name>A0AAJ6VYR4_9ACAR</name>
<evidence type="ECO:0000256" key="3">
    <source>
        <dbReference type="SAM" id="MobiDB-lite"/>
    </source>
</evidence>
<keyword evidence="2" id="KW-0808">Transferase</keyword>
<dbReference type="RefSeq" id="XP_003745080.2">
    <property type="nucleotide sequence ID" value="XM_003745032.2"/>
</dbReference>
<dbReference type="GO" id="GO:0005739">
    <property type="term" value="C:mitochondrion"/>
    <property type="evidence" value="ECO:0007669"/>
    <property type="project" value="TreeGrafter"/>
</dbReference>
<evidence type="ECO:0000313" key="4">
    <source>
        <dbReference type="Proteomes" id="UP000694867"/>
    </source>
</evidence>
<dbReference type="CDD" id="cd02440">
    <property type="entry name" value="AdoMet_MTases"/>
    <property type="match status" value="1"/>
</dbReference>